<dbReference type="RefSeq" id="WP_126677576.1">
    <property type="nucleotide sequence ID" value="NZ_RYYU01000001.1"/>
</dbReference>
<dbReference type="EMBL" id="RYYU01000001">
    <property type="protein sequence ID" value="RUL58479.1"/>
    <property type="molecule type" value="Genomic_DNA"/>
</dbReference>
<comment type="caution">
    <text evidence="1">The sequence shown here is derived from an EMBL/GenBank/DDBJ whole genome shotgun (WGS) entry which is preliminary data.</text>
</comment>
<evidence type="ECO:0000313" key="1">
    <source>
        <dbReference type="EMBL" id="RUL58479.1"/>
    </source>
</evidence>
<reference evidence="1 2" key="1">
    <citation type="submission" date="2018-12" db="EMBL/GenBank/DDBJ databases">
        <title>Genome sequencing of Prevotella sp. KCOM 3155 (= JS262).</title>
        <authorList>
            <person name="Kook J.-K."/>
            <person name="Park S.-N."/>
            <person name="Lim Y.K."/>
        </authorList>
    </citation>
    <scope>NUCLEOTIDE SEQUENCE [LARGE SCALE GENOMIC DNA]</scope>
    <source>
        <strain evidence="1 2">KCOM 3155</strain>
    </source>
</reference>
<keyword evidence="2" id="KW-1185">Reference proteome</keyword>
<gene>
    <name evidence="1" type="ORF">EHV08_00975</name>
</gene>
<organism evidence="1 2">
    <name type="scientific">Prevotella koreensis</name>
    <dbReference type="NCBI Taxonomy" id="2490854"/>
    <lineage>
        <taxon>Bacteria</taxon>
        <taxon>Pseudomonadati</taxon>
        <taxon>Bacteroidota</taxon>
        <taxon>Bacteroidia</taxon>
        <taxon>Bacteroidales</taxon>
        <taxon>Prevotellaceae</taxon>
        <taxon>Prevotella</taxon>
    </lineage>
</organism>
<name>A0A3S0RYL3_9BACT</name>
<accession>A0A3S0RYL3</accession>
<evidence type="ECO:0000313" key="2">
    <source>
        <dbReference type="Proteomes" id="UP000278983"/>
    </source>
</evidence>
<dbReference type="PROSITE" id="PS51257">
    <property type="entry name" value="PROKAR_LIPOPROTEIN"/>
    <property type="match status" value="1"/>
</dbReference>
<sequence>MKTRITITLICCIALFACSEKDIIPNQKEKPGQGDKSNMQYGIRWQIGNNNDLGEHCFDAEGLKASFGVGSTPGTSDFDSIYPWSEVKRCNLRKEGGKTIITYDNEPGFSLDGSNGDVFVRIPKFYVKKYSENGYEYRVISAKGTKPHPAFIENGKEIDAVYISAFEGYIDENGKMRSIADKIPTSNIVPKQFLDAAKARGRGYTLYDMRTLDMLYTLVAVEFGCRNTGVIFGHGIADFRQPIEKEWDKEQTYYSTKNEKKTNSITCKRQWRDVIIEGSNICICNGSQKDILTFAKCTSKKKRKKTETYYFDGPAIDINTDCFIGNCAQRTNWTETCTAPHNSKTGRANMVTPHLTTENRNPMRYRWIENIVGNIWHLMPDVTFKDLQMYVCDNIDDYDMYKTEPPYRKVGEPLPENNDNGDFILIDRPGKNFWITSLIDDSGISFGKEWNKNLTSRQAFGAYYYLSKGLTIIANGGGFDHGYRCNMLTNRAWIRSDKKWHLYGARLIYKPIE</sequence>
<proteinExistence type="predicted"/>
<dbReference type="AlphaFoldDB" id="A0A3S0RYL3"/>
<dbReference type="OrthoDB" id="1040686at2"/>
<protein>
    <submittedName>
        <fullName evidence="1">Uncharacterized protein</fullName>
    </submittedName>
</protein>
<dbReference type="Proteomes" id="UP000278983">
    <property type="component" value="Unassembled WGS sequence"/>
</dbReference>